<protein>
    <recommendedName>
        <fullName evidence="3">3'-5' exonuclease domain-containing protein</fullName>
    </recommendedName>
</protein>
<evidence type="ECO:0000313" key="1">
    <source>
        <dbReference type="EMBL" id="KAG2236347.1"/>
    </source>
</evidence>
<evidence type="ECO:0000313" key="2">
    <source>
        <dbReference type="Proteomes" id="UP000613177"/>
    </source>
</evidence>
<dbReference type="InterPro" id="IPR036397">
    <property type="entry name" value="RNaseH_sf"/>
</dbReference>
<evidence type="ECO:0008006" key="3">
    <source>
        <dbReference type="Google" id="ProtNLM"/>
    </source>
</evidence>
<keyword evidence="2" id="KW-1185">Reference proteome</keyword>
<sequence length="815" mass="91671">MPEVFYTDNVAADKNILESYIPSLLDDVRAICIDKSTGNTILSNTVQLPLAVSLNQVSTELRDTVECIDEACQTILDSSSNEIFVGFDCADLTRLKQYVSETDGDLELGSYCFNRNAINSSRESLNDICSTILGLNLPKSNDVRLSNWEALELSFQQKQYVVLDAYIAIAIYNSVKGMPLINELVTNNTQVGNFVGVFPRDSSKTIPASAFGYICSLDNDESYSTSLSDNVSVPSEKKWYGSCQFYNMIYEDNSATLDMFGNVQFLAYVKYKCLRTASEIVNLENNSASSSNLINDITALDNQHASFSSTAVPNSDSDNTPEKTTVPSRVLKDTFHLIEQIPISLRHGMAKDFKCRFRDCLFANSYLVKNSDFIWERVRRSIPPPNELANLVQNCFDTFANLECIKTGNPLFDKESLAASKTVMDQIKSGYVSDIVDGPPLYTEKGLDKNGLMRYVCSRATSSVEGSCRFNIIRKFSSFNAGQDLLMGSKNRHGIMHKSHYSPWLAQSIDALRFKVGHSARTESYYGNTLLGNTYSYCHTTEKFGITPIPSHVKSDHLMLCYDPNIYFQSNQLVDDTTTRGTGNKNPSRRFLEEKKENHLARLSNIRIAEKRILELSALPVVKLPNMCYASHQFIYLYLSKCQGAKYAVTAVHTPQEKALFDIMLDNSTDNLKYLYLRPNNRVVNFGLMAAAWSKLCSSDNYIYYKTPEHICSYNNILEDRRKYRDTVAHNIEASRSIRLVAQSKRRYKASVPSRKYRRLQSSTTTVANKINAGTFIEEGTILTPVNIAPRILDSGTSAQVTSSSQIDRRDNNRI</sequence>
<dbReference type="GO" id="GO:0003676">
    <property type="term" value="F:nucleic acid binding"/>
    <property type="evidence" value="ECO:0007669"/>
    <property type="project" value="InterPro"/>
</dbReference>
<dbReference type="Proteomes" id="UP000613177">
    <property type="component" value="Unassembled WGS sequence"/>
</dbReference>
<dbReference type="InterPro" id="IPR012337">
    <property type="entry name" value="RNaseH-like_sf"/>
</dbReference>
<name>A0A8H7VYR4_9FUNG</name>
<dbReference type="AlphaFoldDB" id="A0A8H7VYR4"/>
<organism evidence="1 2">
    <name type="scientific">Thamnidium elegans</name>
    <dbReference type="NCBI Taxonomy" id="101142"/>
    <lineage>
        <taxon>Eukaryota</taxon>
        <taxon>Fungi</taxon>
        <taxon>Fungi incertae sedis</taxon>
        <taxon>Mucoromycota</taxon>
        <taxon>Mucoromycotina</taxon>
        <taxon>Mucoromycetes</taxon>
        <taxon>Mucorales</taxon>
        <taxon>Mucorineae</taxon>
        <taxon>Mucoraceae</taxon>
        <taxon>Thamnidium</taxon>
    </lineage>
</organism>
<gene>
    <name evidence="1" type="ORF">INT48_008329</name>
</gene>
<reference evidence="1" key="1">
    <citation type="submission" date="2021-01" db="EMBL/GenBank/DDBJ databases">
        <title>Metabolic potential, ecology and presence of endohyphal bacteria is reflected in genomic diversity of Mucoromycotina.</title>
        <authorList>
            <person name="Muszewska A."/>
            <person name="Okrasinska A."/>
            <person name="Steczkiewicz K."/>
            <person name="Drgas O."/>
            <person name="Orlowska M."/>
            <person name="Perlinska-Lenart U."/>
            <person name="Aleksandrzak-Piekarczyk T."/>
            <person name="Szatraj K."/>
            <person name="Zielenkiewicz U."/>
            <person name="Pilsyk S."/>
            <person name="Malc E."/>
            <person name="Mieczkowski P."/>
            <person name="Kruszewska J.S."/>
            <person name="Biernat P."/>
            <person name="Pawlowska J."/>
        </authorList>
    </citation>
    <scope>NUCLEOTIDE SEQUENCE</scope>
    <source>
        <strain evidence="1">WA0000018081</strain>
    </source>
</reference>
<comment type="caution">
    <text evidence="1">The sequence shown here is derived from an EMBL/GenBank/DDBJ whole genome shotgun (WGS) entry which is preliminary data.</text>
</comment>
<dbReference type="Gene3D" id="3.30.420.10">
    <property type="entry name" value="Ribonuclease H-like superfamily/Ribonuclease H"/>
    <property type="match status" value="1"/>
</dbReference>
<dbReference type="SUPFAM" id="SSF53098">
    <property type="entry name" value="Ribonuclease H-like"/>
    <property type="match status" value="1"/>
</dbReference>
<dbReference type="EMBL" id="JAEPRE010000018">
    <property type="protein sequence ID" value="KAG2236347.1"/>
    <property type="molecule type" value="Genomic_DNA"/>
</dbReference>
<proteinExistence type="predicted"/>
<accession>A0A8H7VYR4</accession>